<protein>
    <submittedName>
        <fullName evidence="2">Uncharacterized protein</fullName>
    </submittedName>
</protein>
<feature type="compositionally biased region" description="Basic and acidic residues" evidence="1">
    <location>
        <begin position="71"/>
        <end position="86"/>
    </location>
</feature>
<dbReference type="Proteomes" id="UP000191285">
    <property type="component" value="Unassembled WGS sequence"/>
</dbReference>
<reference evidence="3" key="1">
    <citation type="journal article" date="2017" name="Nat. Microbiol.">
        <title>Global analysis of biosynthetic gene clusters reveals vast potential of secondary metabolite production in Penicillium species.</title>
        <authorList>
            <person name="Nielsen J.C."/>
            <person name="Grijseels S."/>
            <person name="Prigent S."/>
            <person name="Ji B."/>
            <person name="Dainat J."/>
            <person name="Nielsen K.F."/>
            <person name="Frisvad J.C."/>
            <person name="Workman M."/>
            <person name="Nielsen J."/>
        </authorList>
    </citation>
    <scope>NUCLEOTIDE SEQUENCE [LARGE SCALE GENOMIC DNA]</scope>
    <source>
        <strain evidence="3">IBT 24891</strain>
    </source>
</reference>
<proteinExistence type="predicted"/>
<gene>
    <name evidence="2" type="ORF">PENSTE_c009G02996</name>
</gene>
<feature type="compositionally biased region" description="Polar residues" evidence="1">
    <location>
        <begin position="88"/>
        <end position="110"/>
    </location>
</feature>
<feature type="compositionally biased region" description="Polar residues" evidence="1">
    <location>
        <begin position="281"/>
        <end position="294"/>
    </location>
</feature>
<name>A0A1V6T9V8_9EURO</name>
<feature type="compositionally biased region" description="Low complexity" evidence="1">
    <location>
        <begin position="16"/>
        <end position="37"/>
    </location>
</feature>
<dbReference type="STRING" id="303698.A0A1V6T9V8"/>
<accession>A0A1V6T9V8</accession>
<feature type="compositionally biased region" description="Low complexity" evidence="1">
    <location>
        <begin position="269"/>
        <end position="280"/>
    </location>
</feature>
<feature type="compositionally biased region" description="Low complexity" evidence="1">
    <location>
        <begin position="464"/>
        <end position="475"/>
    </location>
</feature>
<feature type="region of interest" description="Disordered" evidence="1">
    <location>
        <begin position="427"/>
        <end position="534"/>
    </location>
</feature>
<dbReference type="EMBL" id="MLKD01000009">
    <property type="protein sequence ID" value="OQE23167.1"/>
    <property type="molecule type" value="Genomic_DNA"/>
</dbReference>
<sequence length="534" mass="57463">MNGIYNGPSSRGVIHAEASADTATNSAASFATSSHTAGEVQVPRSPQPLSLQVNGLEAGVYSFSNAGCVESSERGSETSDGQRPELHSASTFTESLPSQPSSSLNDSNRSMDSDNPPVINDDTSISNTIQERSTLEALYDLKTNKNGTPYGTSSTMKPEYQSDQSTTPSNNTDLYSGVGARYKPGHKRTVTGDIKNVSTLAGPARSDINGAARRRSKSTGAPVHGSRIAQLSVHIRTRLSYAAAKVEKSRKSPTSMELALRGLESLSASTTAPNSNASTPVSNPALNSQHSQRPTPVGPRSNNRSHHRSQSAFSSPGTLLQIPKLAPPADIVASSGEPRRRRPNPNWAAKPFDSSPHTRHRRHHSHQEHSFTRPYSGSPRVVGPGTPSIPPTSRAPASQNGFYGSRTQSENTAMEQDAIETLLFMSSPENSGYRSSPRPLQPPSTQHSLNASLYAHDEKDESQTQHSQSSQSGESIRNQDLKSHSLGLGLEAHAGDEIDRILDQMDSDSEEDTRYASHRLGQKSRDHRLNHGRS</sequence>
<evidence type="ECO:0000256" key="1">
    <source>
        <dbReference type="SAM" id="MobiDB-lite"/>
    </source>
</evidence>
<feature type="region of interest" description="Disordered" evidence="1">
    <location>
        <begin position="269"/>
        <end position="412"/>
    </location>
</feature>
<feature type="compositionally biased region" description="Polar residues" evidence="1">
    <location>
        <begin position="144"/>
        <end position="174"/>
    </location>
</feature>
<evidence type="ECO:0000313" key="3">
    <source>
        <dbReference type="Proteomes" id="UP000191285"/>
    </source>
</evidence>
<feature type="compositionally biased region" description="Basic residues" evidence="1">
    <location>
        <begin position="357"/>
        <end position="366"/>
    </location>
</feature>
<dbReference type="AlphaFoldDB" id="A0A1V6T9V8"/>
<feature type="region of interest" description="Disordered" evidence="1">
    <location>
        <begin position="16"/>
        <end position="51"/>
    </location>
</feature>
<feature type="compositionally biased region" description="Basic and acidic residues" evidence="1">
    <location>
        <begin position="493"/>
        <end position="503"/>
    </location>
</feature>
<feature type="compositionally biased region" description="Polar residues" evidence="1">
    <location>
        <begin position="121"/>
        <end position="132"/>
    </location>
</feature>
<feature type="compositionally biased region" description="Basic and acidic residues" evidence="1">
    <location>
        <begin position="523"/>
        <end position="534"/>
    </location>
</feature>
<keyword evidence="3" id="KW-1185">Reference proteome</keyword>
<dbReference type="OrthoDB" id="2359117at2759"/>
<comment type="caution">
    <text evidence="2">The sequence shown here is derived from an EMBL/GenBank/DDBJ whole genome shotgun (WGS) entry which is preliminary data.</text>
</comment>
<organism evidence="2 3">
    <name type="scientific">Penicillium steckii</name>
    <dbReference type="NCBI Taxonomy" id="303698"/>
    <lineage>
        <taxon>Eukaryota</taxon>
        <taxon>Fungi</taxon>
        <taxon>Dikarya</taxon>
        <taxon>Ascomycota</taxon>
        <taxon>Pezizomycotina</taxon>
        <taxon>Eurotiomycetes</taxon>
        <taxon>Eurotiomycetidae</taxon>
        <taxon>Eurotiales</taxon>
        <taxon>Aspergillaceae</taxon>
        <taxon>Penicillium</taxon>
    </lineage>
</organism>
<evidence type="ECO:0000313" key="2">
    <source>
        <dbReference type="EMBL" id="OQE23167.1"/>
    </source>
</evidence>
<feature type="compositionally biased region" description="Polar residues" evidence="1">
    <location>
        <begin position="395"/>
        <end position="412"/>
    </location>
</feature>
<feature type="region of interest" description="Disordered" evidence="1">
    <location>
        <begin position="69"/>
        <end position="227"/>
    </location>
</feature>